<protein>
    <submittedName>
        <fullName evidence="2">Nuclear receptor</fullName>
    </submittedName>
</protein>
<dbReference type="AlphaFoldDB" id="A0A915PGL3"/>
<evidence type="ECO:0000313" key="2">
    <source>
        <dbReference type="WBParaSite" id="scf7180000424733.g13854"/>
    </source>
</evidence>
<evidence type="ECO:0000313" key="1">
    <source>
        <dbReference type="Proteomes" id="UP000887560"/>
    </source>
</evidence>
<sequence>SCQDCFNNLCGPPCTASCSACKNCQDINFKPQCETPCRGFSGTLVIPPCVDSRSKTQPNKQQIGFNRKIGNSNILSINSKGRVGNNSIILPKAHKDKNEFDSGSESEQPLYYVENDVTILLEALVNICKIYQYKNFEEIYEASKYLMNNMMGSILLTYISKKEINMKIQRQVIQLWFFFAYKLNKPKVGEIDRMNEIKSRMCFWAINVYLVNLYASLDKENIRDIEGVRKMFYESTKIDVKLKTLNENEIKYIKEGVIGVTKYIVKQITKHSDIFVDATGEVVPIPYGYSEIGMGHREDLSFN</sequence>
<keyword evidence="1" id="KW-1185">Reference proteome</keyword>
<dbReference type="Proteomes" id="UP000887560">
    <property type="component" value="Unplaced"/>
</dbReference>
<name>A0A915PGL3_9BILA</name>
<accession>A0A915PGL3</accession>
<proteinExistence type="predicted"/>
<organism evidence="1 2">
    <name type="scientific">Meloidogyne floridensis</name>
    <dbReference type="NCBI Taxonomy" id="298350"/>
    <lineage>
        <taxon>Eukaryota</taxon>
        <taxon>Metazoa</taxon>
        <taxon>Ecdysozoa</taxon>
        <taxon>Nematoda</taxon>
        <taxon>Chromadorea</taxon>
        <taxon>Rhabditida</taxon>
        <taxon>Tylenchina</taxon>
        <taxon>Tylenchomorpha</taxon>
        <taxon>Tylenchoidea</taxon>
        <taxon>Meloidogynidae</taxon>
        <taxon>Meloidogyninae</taxon>
        <taxon>Meloidogyne</taxon>
    </lineage>
</organism>
<dbReference type="WBParaSite" id="scf7180000424733.g13854">
    <property type="protein sequence ID" value="scf7180000424733.g13854"/>
    <property type="gene ID" value="scf7180000424733.g13854"/>
</dbReference>
<reference evidence="2" key="1">
    <citation type="submission" date="2022-11" db="UniProtKB">
        <authorList>
            <consortium name="WormBaseParasite"/>
        </authorList>
    </citation>
    <scope>IDENTIFICATION</scope>
</reference>